<feature type="compositionally biased region" description="Basic residues" evidence="1">
    <location>
        <begin position="152"/>
        <end position="175"/>
    </location>
</feature>
<keyword evidence="2" id="KW-0812">Transmembrane</keyword>
<keyword evidence="2" id="KW-0472">Membrane</keyword>
<evidence type="ECO:0000313" key="3">
    <source>
        <dbReference type="EMBL" id="GHD18275.1"/>
    </source>
</evidence>
<reference evidence="3 4" key="1">
    <citation type="journal article" date="2014" name="Int. J. Syst. Evol. Microbiol.">
        <title>Complete genome sequence of Corynebacterium casei LMG S-19264T (=DSM 44701T), isolated from a smear-ripened cheese.</title>
        <authorList>
            <consortium name="US DOE Joint Genome Institute (JGI-PGF)"/>
            <person name="Walter F."/>
            <person name="Albersmeier A."/>
            <person name="Kalinowski J."/>
            <person name="Ruckert C."/>
        </authorList>
    </citation>
    <scope>NUCLEOTIDE SEQUENCE [LARGE SCALE GENOMIC DNA]</scope>
    <source>
        <strain evidence="3 4">KCTC 19473</strain>
    </source>
</reference>
<dbReference type="Proteomes" id="UP000654947">
    <property type="component" value="Unassembled WGS sequence"/>
</dbReference>
<evidence type="ECO:0000313" key="4">
    <source>
        <dbReference type="Proteomes" id="UP000654947"/>
    </source>
</evidence>
<proteinExistence type="predicted"/>
<feature type="region of interest" description="Disordered" evidence="1">
    <location>
        <begin position="143"/>
        <end position="175"/>
    </location>
</feature>
<protein>
    <recommendedName>
        <fullName evidence="5">DUF3040 domain-containing protein</fullName>
    </recommendedName>
</protein>
<accession>A0A918X8K9</accession>
<sequence>MDARSRTQNQARGPVADRPSVPRQGTDPAIGGDWGDVQDPVADEQNAMRWEQHHPGDHEGFGRIRGFQRQGGALAPTSRHRGRISSWVVVVLGCVGFALGGLSLAMGWALIPLVLGAVMLVAAAIVAFACDILTDVVLDSPREEPEEAHQTPLHRIKSMTRRERKRERKAARAAG</sequence>
<name>A0A918X8K9_9ACTN</name>
<dbReference type="EMBL" id="BMXL01000003">
    <property type="protein sequence ID" value="GHD18275.1"/>
    <property type="molecule type" value="Genomic_DNA"/>
</dbReference>
<feature type="compositionally biased region" description="Polar residues" evidence="1">
    <location>
        <begin position="1"/>
        <end position="11"/>
    </location>
</feature>
<evidence type="ECO:0008006" key="5">
    <source>
        <dbReference type="Google" id="ProtNLM"/>
    </source>
</evidence>
<feature type="transmembrane region" description="Helical" evidence="2">
    <location>
        <begin position="87"/>
        <end position="111"/>
    </location>
</feature>
<evidence type="ECO:0000256" key="2">
    <source>
        <dbReference type="SAM" id="Phobius"/>
    </source>
</evidence>
<comment type="caution">
    <text evidence="3">The sequence shown here is derived from an EMBL/GenBank/DDBJ whole genome shotgun (WGS) entry which is preliminary data.</text>
</comment>
<keyword evidence="2" id="KW-1133">Transmembrane helix</keyword>
<feature type="transmembrane region" description="Helical" evidence="2">
    <location>
        <begin position="117"/>
        <end position="138"/>
    </location>
</feature>
<keyword evidence="4" id="KW-1185">Reference proteome</keyword>
<dbReference type="AlphaFoldDB" id="A0A918X8K9"/>
<organism evidence="3 4">
    <name type="scientific">Nocardiopsis kunsanensis</name>
    <dbReference type="NCBI Taxonomy" id="141693"/>
    <lineage>
        <taxon>Bacteria</taxon>
        <taxon>Bacillati</taxon>
        <taxon>Actinomycetota</taxon>
        <taxon>Actinomycetes</taxon>
        <taxon>Streptosporangiales</taxon>
        <taxon>Nocardiopsidaceae</taxon>
        <taxon>Nocardiopsis</taxon>
    </lineage>
</organism>
<dbReference type="RefSeq" id="WP_017575223.1">
    <property type="nucleotide sequence ID" value="NZ_BMXL01000003.1"/>
</dbReference>
<gene>
    <name evidence="3" type="ORF">GCM10007147_08140</name>
</gene>
<evidence type="ECO:0000256" key="1">
    <source>
        <dbReference type="SAM" id="MobiDB-lite"/>
    </source>
</evidence>
<feature type="region of interest" description="Disordered" evidence="1">
    <location>
        <begin position="1"/>
        <end position="38"/>
    </location>
</feature>